<dbReference type="GO" id="GO:0008206">
    <property type="term" value="P:bile acid metabolic process"/>
    <property type="evidence" value="ECO:0007669"/>
    <property type="project" value="UniProtKB-ARBA"/>
</dbReference>
<keyword evidence="5" id="KW-1185">Reference proteome</keyword>
<dbReference type="EMBL" id="MINN01000022">
    <property type="protein sequence ID" value="OIU73130.1"/>
    <property type="molecule type" value="Genomic_DNA"/>
</dbReference>
<dbReference type="GO" id="GO:0016491">
    <property type="term" value="F:oxidoreductase activity"/>
    <property type="evidence" value="ECO:0007669"/>
    <property type="project" value="UniProtKB-KW"/>
</dbReference>
<keyword evidence="3" id="KW-0560">Oxidoreductase</keyword>
<dbReference type="PRINTS" id="PR00080">
    <property type="entry name" value="SDRFAMILY"/>
</dbReference>
<dbReference type="CDD" id="cd05233">
    <property type="entry name" value="SDR_c"/>
    <property type="match status" value="1"/>
</dbReference>
<organism evidence="4 5">
    <name type="scientific">Rossellomorea aquimaris</name>
    <dbReference type="NCBI Taxonomy" id="189382"/>
    <lineage>
        <taxon>Bacteria</taxon>
        <taxon>Bacillati</taxon>
        <taxon>Bacillota</taxon>
        <taxon>Bacilli</taxon>
        <taxon>Bacillales</taxon>
        <taxon>Bacillaceae</taxon>
        <taxon>Rossellomorea</taxon>
    </lineage>
</organism>
<comment type="caution">
    <text evidence="4">The sequence shown here is derived from an EMBL/GenBank/DDBJ whole genome shotgun (WGS) entry which is preliminary data.</text>
</comment>
<comment type="similarity">
    <text evidence="1">Belongs to the short-chain dehydrogenases/reductases (SDR) family.</text>
</comment>
<dbReference type="PRINTS" id="PR00081">
    <property type="entry name" value="GDHRDH"/>
</dbReference>
<dbReference type="SUPFAM" id="SSF51735">
    <property type="entry name" value="NAD(P)-binding Rossmann-fold domains"/>
    <property type="match status" value="1"/>
</dbReference>
<comment type="subunit">
    <text evidence="2">Homotetramer.</text>
</comment>
<dbReference type="Proteomes" id="UP000182062">
    <property type="component" value="Unassembled WGS sequence"/>
</dbReference>
<dbReference type="InterPro" id="IPR036291">
    <property type="entry name" value="NAD(P)-bd_dom_sf"/>
</dbReference>
<dbReference type="Gene3D" id="3.40.50.720">
    <property type="entry name" value="NAD(P)-binding Rossmann-like Domain"/>
    <property type="match status" value="1"/>
</dbReference>
<dbReference type="FunFam" id="3.40.50.720:FF:000084">
    <property type="entry name" value="Short-chain dehydrogenase reductase"/>
    <property type="match status" value="1"/>
</dbReference>
<proteinExistence type="inferred from homology"/>
<dbReference type="OrthoDB" id="9803333at2"/>
<evidence type="ECO:0000313" key="5">
    <source>
        <dbReference type="Proteomes" id="UP000182062"/>
    </source>
</evidence>
<dbReference type="PANTHER" id="PTHR43639:SF1">
    <property type="entry name" value="SHORT-CHAIN DEHYDROGENASE_REDUCTASE FAMILY PROTEIN"/>
    <property type="match status" value="1"/>
</dbReference>
<evidence type="ECO:0000256" key="1">
    <source>
        <dbReference type="ARBA" id="ARBA00006484"/>
    </source>
</evidence>
<accession>A0A1J6W6B3</accession>
<name>A0A1J6W6B3_9BACI</name>
<dbReference type="Pfam" id="PF13561">
    <property type="entry name" value="adh_short_C2"/>
    <property type="match status" value="1"/>
</dbReference>
<evidence type="ECO:0000313" key="4">
    <source>
        <dbReference type="EMBL" id="OIU73130.1"/>
    </source>
</evidence>
<evidence type="ECO:0000256" key="3">
    <source>
        <dbReference type="ARBA" id="ARBA00023002"/>
    </source>
</evidence>
<sequence length="284" mass="30193">MRGENMKEQKKQRVIVTGGSKGLGRGIALTFAESGASVVVADVDSEAGERCVQEIKEAGGEGLFVYTDVSSGEDVKKLFEESRHFQGGINVLVNNAGIGHGPMSERHFLKTDFAMWENLMNIHLNGLYHCSQLAARAMIHQGEGGSIINMSSGGATRAHRNRVAYDATKGAIEAATRAMALDLAPWKIRVNAVMPGSMWVENRTAVGNESSPDLLIPLGRLGMPQDVGQGVRFLASPDSSYITGHILAIDGGLTSQLRAPSMDADVALSLDEIDLGLASSGSKE</sequence>
<reference evidence="4 5" key="1">
    <citation type="submission" date="2016-09" db="EMBL/GenBank/DDBJ databases">
        <title>Bacillus aquimaris SAMM genome sequence reveals colonization and biosurfactant production capacities.</title>
        <authorList>
            <person name="Waghmode S.R."/>
            <person name="Suryavanshi M.V."/>
        </authorList>
    </citation>
    <scope>NUCLEOTIDE SEQUENCE [LARGE SCALE GENOMIC DNA]</scope>
    <source>
        <strain evidence="4 5">SAMM</strain>
    </source>
</reference>
<dbReference type="NCBIfam" id="NF005559">
    <property type="entry name" value="PRK07231.1"/>
    <property type="match status" value="1"/>
</dbReference>
<dbReference type="InterPro" id="IPR002347">
    <property type="entry name" value="SDR_fam"/>
</dbReference>
<protein>
    <submittedName>
        <fullName evidence="4">Uncharacterized protein</fullName>
    </submittedName>
</protein>
<dbReference type="PANTHER" id="PTHR43639">
    <property type="entry name" value="OXIDOREDUCTASE, SHORT-CHAIN DEHYDROGENASE/REDUCTASE FAMILY (AFU_ORTHOLOGUE AFUA_5G02870)"/>
    <property type="match status" value="1"/>
</dbReference>
<gene>
    <name evidence="4" type="ORF">BHE18_14705</name>
</gene>
<evidence type="ECO:0000256" key="2">
    <source>
        <dbReference type="ARBA" id="ARBA00011881"/>
    </source>
</evidence>
<dbReference type="AlphaFoldDB" id="A0A1J6W6B3"/>